<feature type="region of interest" description="Disordered" evidence="1">
    <location>
        <begin position="86"/>
        <end position="109"/>
    </location>
</feature>
<comment type="caution">
    <text evidence="2">The sequence shown here is derived from an EMBL/GenBank/DDBJ whole genome shotgun (WGS) entry which is preliminary data.</text>
</comment>
<dbReference type="EMBL" id="JBBWWR010000013">
    <property type="protein sequence ID" value="KAK8956183.1"/>
    <property type="molecule type" value="Genomic_DNA"/>
</dbReference>
<evidence type="ECO:0000256" key="1">
    <source>
        <dbReference type="SAM" id="MobiDB-lite"/>
    </source>
</evidence>
<keyword evidence="3" id="KW-1185">Reference proteome</keyword>
<dbReference type="PANTHER" id="PTHR35723">
    <property type="entry name" value="POLYPHOSPHATIDYLINOSITOL PHOSPHATASE"/>
    <property type="match status" value="1"/>
</dbReference>
<organism evidence="2 3">
    <name type="scientific">Platanthera guangdongensis</name>
    <dbReference type="NCBI Taxonomy" id="2320717"/>
    <lineage>
        <taxon>Eukaryota</taxon>
        <taxon>Viridiplantae</taxon>
        <taxon>Streptophyta</taxon>
        <taxon>Embryophyta</taxon>
        <taxon>Tracheophyta</taxon>
        <taxon>Spermatophyta</taxon>
        <taxon>Magnoliopsida</taxon>
        <taxon>Liliopsida</taxon>
        <taxon>Asparagales</taxon>
        <taxon>Orchidaceae</taxon>
        <taxon>Orchidoideae</taxon>
        <taxon>Orchideae</taxon>
        <taxon>Orchidinae</taxon>
        <taxon>Platanthera</taxon>
    </lineage>
</organism>
<sequence>MDLGRRRFEGQTVTITNLQVSMPRSTIFLLTDPATVLPIDRKNVTLFPILGDYSRGQLMLQRIRFYIREKGMQNLETITCVKREEPANVEGGGTNSSTEPSEMEKGIRNLEIEPLIDG</sequence>
<accession>A0ABR2M120</accession>
<proteinExistence type="predicted"/>
<name>A0ABR2M120_9ASPA</name>
<dbReference type="Proteomes" id="UP001412067">
    <property type="component" value="Unassembled WGS sequence"/>
</dbReference>
<protein>
    <submittedName>
        <fullName evidence="2">Uncharacterized protein</fullName>
    </submittedName>
</protein>
<evidence type="ECO:0000313" key="3">
    <source>
        <dbReference type="Proteomes" id="UP001412067"/>
    </source>
</evidence>
<reference evidence="2 3" key="1">
    <citation type="journal article" date="2022" name="Nat. Plants">
        <title>Genomes of leafy and leafless Platanthera orchids illuminate the evolution of mycoheterotrophy.</title>
        <authorList>
            <person name="Li M.H."/>
            <person name="Liu K.W."/>
            <person name="Li Z."/>
            <person name="Lu H.C."/>
            <person name="Ye Q.L."/>
            <person name="Zhang D."/>
            <person name="Wang J.Y."/>
            <person name="Li Y.F."/>
            <person name="Zhong Z.M."/>
            <person name="Liu X."/>
            <person name="Yu X."/>
            <person name="Liu D.K."/>
            <person name="Tu X.D."/>
            <person name="Liu B."/>
            <person name="Hao Y."/>
            <person name="Liao X.Y."/>
            <person name="Jiang Y.T."/>
            <person name="Sun W.H."/>
            <person name="Chen J."/>
            <person name="Chen Y.Q."/>
            <person name="Ai Y."/>
            <person name="Zhai J.W."/>
            <person name="Wu S.S."/>
            <person name="Zhou Z."/>
            <person name="Hsiao Y.Y."/>
            <person name="Wu W.L."/>
            <person name="Chen Y.Y."/>
            <person name="Lin Y.F."/>
            <person name="Hsu J.L."/>
            <person name="Li C.Y."/>
            <person name="Wang Z.W."/>
            <person name="Zhao X."/>
            <person name="Zhong W.Y."/>
            <person name="Ma X.K."/>
            <person name="Ma L."/>
            <person name="Huang J."/>
            <person name="Chen G.Z."/>
            <person name="Huang M.Z."/>
            <person name="Huang L."/>
            <person name="Peng D.H."/>
            <person name="Luo Y.B."/>
            <person name="Zou S.Q."/>
            <person name="Chen S.P."/>
            <person name="Lan S."/>
            <person name="Tsai W.C."/>
            <person name="Van de Peer Y."/>
            <person name="Liu Z.J."/>
        </authorList>
    </citation>
    <scope>NUCLEOTIDE SEQUENCE [LARGE SCALE GENOMIC DNA]</scope>
    <source>
        <strain evidence="2">Lor288</strain>
    </source>
</reference>
<gene>
    <name evidence="2" type="ORF">KSP40_PGU016743</name>
</gene>
<evidence type="ECO:0000313" key="2">
    <source>
        <dbReference type="EMBL" id="KAK8956183.1"/>
    </source>
</evidence>